<evidence type="ECO:0000256" key="1">
    <source>
        <dbReference type="SAM" id="Coils"/>
    </source>
</evidence>
<feature type="compositionally biased region" description="Basic and acidic residues" evidence="2">
    <location>
        <begin position="297"/>
        <end position="306"/>
    </location>
</feature>
<dbReference type="EMBL" id="CAUYUE010000016">
    <property type="protein sequence ID" value="CAK0786986.1"/>
    <property type="molecule type" value="Genomic_DNA"/>
</dbReference>
<feature type="region of interest" description="Disordered" evidence="2">
    <location>
        <begin position="75"/>
        <end position="95"/>
    </location>
</feature>
<reference evidence="3 4" key="1">
    <citation type="submission" date="2023-10" db="EMBL/GenBank/DDBJ databases">
        <authorList>
            <person name="Maclean D."/>
            <person name="Macfadyen A."/>
        </authorList>
    </citation>
    <scope>NUCLEOTIDE SEQUENCE [LARGE SCALE GENOMIC DNA]</scope>
</reference>
<gene>
    <name evidence="3" type="ORF">CVIRNUC_010202</name>
</gene>
<evidence type="ECO:0000313" key="3">
    <source>
        <dbReference type="EMBL" id="CAK0786986.1"/>
    </source>
</evidence>
<feature type="compositionally biased region" description="Polar residues" evidence="2">
    <location>
        <begin position="715"/>
        <end position="726"/>
    </location>
</feature>
<evidence type="ECO:0000256" key="2">
    <source>
        <dbReference type="SAM" id="MobiDB-lite"/>
    </source>
</evidence>
<feature type="region of interest" description="Disordered" evidence="2">
    <location>
        <begin position="232"/>
        <end position="267"/>
    </location>
</feature>
<feature type="region of interest" description="Disordered" evidence="2">
    <location>
        <begin position="715"/>
        <end position="745"/>
    </location>
</feature>
<dbReference type="AlphaFoldDB" id="A0AAV1IJI9"/>
<sequence length="790" mass="82870">MFDATADRSSTASKEDGAAATYPLAHEIMHLSRSGTAHSFAELSYSSDADSEPESAFHSIAQLIGRSTAELAAHSLTSHGDSSDDESHVAGSAHDGSSAAVLAAHSLADLLSDSNDIEDEAVSSGQPSDGGGAELYDAHSMACLNGSSGPYLAAHSIKFLSSAEVSPAAIAADLSDTSDLKSCPNPVHLNGGSAADFRPGSAAALSGRRHMPAACLGMPAAAAAHAGTCSRPAVTAPADRSPSTSLAAKQGSLQPGAGGLGRARQSNSALRIRRRLLRLEKGFCAPAGAPPAPLQRADPKSGMRGDPVRVELPWERVGRLQAGFCLAQPMKPHRQVGTSTGAAVPAAAPCKATAAQQTAVSRWRQAAGKRASAGAWAAHPARSQQRQEALLGRLVAEAAEAQCAADELARQVQALEQANRALNGEVQQERADRWCVEVAKAGLQERVATQAAAEVQLEGCAERVRLRCTQQSHIIAELEAKVAAAQTATKAAEAGRQKALQAGLQAAVGHACVLEAHRARLQRLEQDVQLHWRERRVREALEHALNIMKGSESTLSQGEASPRMGARLTPSSSGCWPSPFAGEADVRSAQSRRPIEASHSLSPVALKHSSLPLPKAAGSPFVSSFSEPATPAKIEGSLAARHRAQQPESYSTSLMGTPTPLPMAREDSAMSAPARRRAMSDAAIPRSECDMQTDNDLLPSPHTIRRTSGCNTARSLDSVQHTSSADTKYRRLSKSATTSPQPKGKLGFAHAVTPHISHIGRQLAARYALNFESARLRAPSQDLEETFAHE</sequence>
<protein>
    <submittedName>
        <fullName evidence="3">Uncharacterized protein</fullName>
    </submittedName>
</protein>
<name>A0AAV1IJI9_9CHLO</name>
<keyword evidence="1" id="KW-0175">Coiled coil</keyword>
<dbReference type="Proteomes" id="UP001314263">
    <property type="component" value="Unassembled WGS sequence"/>
</dbReference>
<proteinExistence type="predicted"/>
<organism evidence="3 4">
    <name type="scientific">Coccomyxa viridis</name>
    <dbReference type="NCBI Taxonomy" id="1274662"/>
    <lineage>
        <taxon>Eukaryota</taxon>
        <taxon>Viridiplantae</taxon>
        <taxon>Chlorophyta</taxon>
        <taxon>core chlorophytes</taxon>
        <taxon>Trebouxiophyceae</taxon>
        <taxon>Trebouxiophyceae incertae sedis</taxon>
        <taxon>Coccomyxaceae</taxon>
        <taxon>Coccomyxa</taxon>
    </lineage>
</organism>
<accession>A0AAV1IJI9</accession>
<feature type="coiled-coil region" evidence="1">
    <location>
        <begin position="391"/>
        <end position="432"/>
    </location>
</feature>
<feature type="region of interest" description="Disordered" evidence="2">
    <location>
        <begin position="552"/>
        <end position="595"/>
    </location>
</feature>
<feature type="compositionally biased region" description="Polar residues" evidence="2">
    <location>
        <begin position="241"/>
        <end position="253"/>
    </location>
</feature>
<feature type="region of interest" description="Disordered" evidence="2">
    <location>
        <begin position="287"/>
        <end position="306"/>
    </location>
</feature>
<keyword evidence="4" id="KW-1185">Reference proteome</keyword>
<comment type="caution">
    <text evidence="3">The sequence shown here is derived from an EMBL/GenBank/DDBJ whole genome shotgun (WGS) entry which is preliminary data.</text>
</comment>
<evidence type="ECO:0000313" key="4">
    <source>
        <dbReference type="Proteomes" id="UP001314263"/>
    </source>
</evidence>